<sequence length="77" mass="7957">MAPSPQCSAIASAMGRKNISYGQLASQIGAPEQRVVDICTGKVTPTSGEFSSISRVLGIANVGVLRTVHVACLTLQI</sequence>
<gene>
    <name evidence="1" type="ORF">BV22DRAFT_1008710</name>
</gene>
<reference evidence="1" key="1">
    <citation type="journal article" date="2021" name="New Phytol.">
        <title>Evolutionary innovations through gain and loss of genes in the ectomycorrhizal Boletales.</title>
        <authorList>
            <person name="Wu G."/>
            <person name="Miyauchi S."/>
            <person name="Morin E."/>
            <person name="Kuo A."/>
            <person name="Drula E."/>
            <person name="Varga T."/>
            <person name="Kohler A."/>
            <person name="Feng B."/>
            <person name="Cao Y."/>
            <person name="Lipzen A."/>
            <person name="Daum C."/>
            <person name="Hundley H."/>
            <person name="Pangilinan J."/>
            <person name="Johnson J."/>
            <person name="Barry K."/>
            <person name="LaButti K."/>
            <person name="Ng V."/>
            <person name="Ahrendt S."/>
            <person name="Min B."/>
            <person name="Choi I.G."/>
            <person name="Park H."/>
            <person name="Plett J.M."/>
            <person name="Magnuson J."/>
            <person name="Spatafora J.W."/>
            <person name="Nagy L.G."/>
            <person name="Henrissat B."/>
            <person name="Grigoriev I.V."/>
            <person name="Yang Z.L."/>
            <person name="Xu J."/>
            <person name="Martin F.M."/>
        </authorList>
    </citation>
    <scope>NUCLEOTIDE SEQUENCE</scope>
    <source>
        <strain evidence="1">KUC20120723A-06</strain>
    </source>
</reference>
<comment type="caution">
    <text evidence="1">The sequence shown here is derived from an EMBL/GenBank/DDBJ whole genome shotgun (WGS) entry which is preliminary data.</text>
</comment>
<evidence type="ECO:0000313" key="2">
    <source>
        <dbReference type="Proteomes" id="UP000790709"/>
    </source>
</evidence>
<name>A0ACB8BLX6_9AGAM</name>
<organism evidence="1 2">
    <name type="scientific">Leucogyrophana mollusca</name>
    <dbReference type="NCBI Taxonomy" id="85980"/>
    <lineage>
        <taxon>Eukaryota</taxon>
        <taxon>Fungi</taxon>
        <taxon>Dikarya</taxon>
        <taxon>Basidiomycota</taxon>
        <taxon>Agaricomycotina</taxon>
        <taxon>Agaricomycetes</taxon>
        <taxon>Agaricomycetidae</taxon>
        <taxon>Boletales</taxon>
        <taxon>Boletales incertae sedis</taxon>
        <taxon>Leucogyrophana</taxon>
    </lineage>
</organism>
<accession>A0ACB8BLX6</accession>
<evidence type="ECO:0000313" key="1">
    <source>
        <dbReference type="EMBL" id="KAH7926577.1"/>
    </source>
</evidence>
<dbReference type="EMBL" id="MU266380">
    <property type="protein sequence ID" value="KAH7926577.1"/>
    <property type="molecule type" value="Genomic_DNA"/>
</dbReference>
<proteinExistence type="predicted"/>
<keyword evidence="2" id="KW-1185">Reference proteome</keyword>
<protein>
    <submittedName>
        <fullName evidence="1">Uncharacterized protein</fullName>
    </submittedName>
</protein>
<dbReference type="Proteomes" id="UP000790709">
    <property type="component" value="Unassembled WGS sequence"/>
</dbReference>